<gene>
    <name evidence="8" type="ORF">CLF_101906</name>
</gene>
<keyword evidence="3 7" id="KW-0812">Transmembrane</keyword>
<evidence type="ECO:0000313" key="8">
    <source>
        <dbReference type="EMBL" id="GAA48682.1"/>
    </source>
</evidence>
<reference evidence="8" key="1">
    <citation type="journal article" date="2011" name="Genome Biol.">
        <title>The draft genome of the carcinogenic human liver fluke Clonorchis sinensis.</title>
        <authorList>
            <person name="Wang X."/>
            <person name="Chen W."/>
            <person name="Huang Y."/>
            <person name="Sun J."/>
            <person name="Men J."/>
            <person name="Liu H."/>
            <person name="Luo F."/>
            <person name="Guo L."/>
            <person name="Lv X."/>
            <person name="Deng C."/>
            <person name="Zhou C."/>
            <person name="Fan Y."/>
            <person name="Li X."/>
            <person name="Huang L."/>
            <person name="Hu Y."/>
            <person name="Liang C."/>
            <person name="Hu X."/>
            <person name="Xu J."/>
            <person name="Yu X."/>
        </authorList>
    </citation>
    <scope>NUCLEOTIDE SEQUENCE [LARGE SCALE GENOMIC DNA]</scope>
    <source>
        <strain evidence="8">Henan</strain>
    </source>
</reference>
<feature type="transmembrane region" description="Helical" evidence="7">
    <location>
        <begin position="617"/>
        <end position="636"/>
    </location>
</feature>
<dbReference type="Pfam" id="PF00209">
    <property type="entry name" value="SNF"/>
    <property type="match status" value="1"/>
</dbReference>
<dbReference type="EMBL" id="DF142903">
    <property type="protein sequence ID" value="GAA48682.1"/>
    <property type="molecule type" value="Genomic_DNA"/>
</dbReference>
<keyword evidence="4 7" id="KW-1133">Transmembrane helix</keyword>
<comment type="subcellular location">
    <subcellularLocation>
        <location evidence="1">Membrane</location>
        <topology evidence="1">Multi-pass membrane protein</topology>
    </subcellularLocation>
</comment>
<keyword evidence="5 7" id="KW-0472">Membrane</keyword>
<evidence type="ECO:0000256" key="3">
    <source>
        <dbReference type="ARBA" id="ARBA00022692"/>
    </source>
</evidence>
<feature type="transmembrane region" description="Helical" evidence="7">
    <location>
        <begin position="804"/>
        <end position="822"/>
    </location>
</feature>
<dbReference type="Proteomes" id="UP000008909">
    <property type="component" value="Unassembled WGS sequence"/>
</dbReference>
<organism evidence="8 9">
    <name type="scientific">Clonorchis sinensis</name>
    <name type="common">Chinese liver fluke</name>
    <dbReference type="NCBI Taxonomy" id="79923"/>
    <lineage>
        <taxon>Eukaryota</taxon>
        <taxon>Metazoa</taxon>
        <taxon>Spiralia</taxon>
        <taxon>Lophotrochozoa</taxon>
        <taxon>Platyhelminthes</taxon>
        <taxon>Trematoda</taxon>
        <taxon>Digenea</taxon>
        <taxon>Opisthorchiida</taxon>
        <taxon>Opisthorchiata</taxon>
        <taxon>Opisthorchiidae</taxon>
        <taxon>Clonorchis</taxon>
    </lineage>
</organism>
<evidence type="ECO:0000256" key="4">
    <source>
        <dbReference type="ARBA" id="ARBA00022989"/>
    </source>
</evidence>
<feature type="transmembrane region" description="Helical" evidence="7">
    <location>
        <begin position="661"/>
        <end position="686"/>
    </location>
</feature>
<feature type="transmembrane region" description="Helical" evidence="7">
    <location>
        <begin position="744"/>
        <end position="761"/>
    </location>
</feature>
<feature type="transmembrane region" description="Helical" evidence="7">
    <location>
        <begin position="698"/>
        <end position="724"/>
    </location>
</feature>
<feature type="transmembrane region" description="Helical" evidence="7">
    <location>
        <begin position="843"/>
        <end position="860"/>
    </location>
</feature>
<feature type="transmembrane region" description="Helical" evidence="7">
    <location>
        <begin position="521"/>
        <end position="540"/>
    </location>
</feature>
<evidence type="ECO:0000256" key="6">
    <source>
        <dbReference type="PIRSR" id="PIRSR600175-1"/>
    </source>
</evidence>
<dbReference type="PROSITE" id="PS50267">
    <property type="entry name" value="NA_NEUROTRAN_SYMP_3"/>
    <property type="match status" value="1"/>
</dbReference>
<protein>
    <submittedName>
        <fullName evidence="8">Sodium-and chloride-dependent GABA transporter 1</fullName>
    </submittedName>
</protein>
<name>G7Y6U7_CLOSI</name>
<feature type="transmembrane region" description="Helical" evidence="7">
    <location>
        <begin position="906"/>
        <end position="929"/>
    </location>
</feature>
<sequence length="1015" mass="113391">MVNCSSKCPEKRYRLLLIFKTNSFSVLFKEQSVFQQHGKFPKAFFRWELVHVDIKLHEQRSMTIATLGMQVIHTPIKNIARMLARHSERHNMTVAYKSAYRLRRIPSKPRGKLGPVVKNSVVYRILGGSLNSPRLGCPLSGPTGTIFHEFRPSRTQKLLTKALFFSVDKQLYGCDYVSGGKVTDAAGRPKLLIGRTISGPNTCFRKCLSAASNGTSVFRQSDEFPALFKVVFSTVNNNAVEDATNPSFSVKAILSNEIYDGSSFISVEETAIKSTRQPYVLPEQSKAQPRLAHPAQGSHHTGVKFIGKKEHSKPCTPSEHVIIILLFCRNYSGESTLMETTGLEFRSSWSSSTVAVLGFELRTCDTRGTLGASEFSRRNRRSCSHLSDVIRVSDSSNDDSVTVFVVTIEPPVRTSQLLGASIWNQMTLMLNFGWRKAKDRSFNLGLVRSSLVLEAQLEQGISGVSPGYWLRKAITEIHICGKPVLVIIQAELHNDGQGNTLLGPLQAQLSGKPKKLTYFRAYYSVIIGWCIYYFCISIAFKELPTTERAGMEIFDQFSLASNPVRAVKIEIPVYIYAKSFYSPTQQQPQWPVTCQIAAIVLTGAFLFGGVKWIERANLVLVPLLLLILIFTFGWSLTRPYSEAGIKFLFTPTWESFTQPSLWIAAASQNAFDTGAGLSVLFTYATYMDRSAGISKYSVFIPIMNNLVSLYASITIFSTVFSTLIGEDGAITRSAILQIMQQSGPGSTGLTFTWIPVLFSNFGTLGRILCALFFLCLIFAGLSSLLANIQVYILAAKEMGIPHRIAVTSSLLACFAVGLPSAIKLEILENQAFVKQKYFYTSHYIFKFIFRTMNGLLIIDGTQDNTWGYALIISGLILTILVVVYNPLRFLRIIINGFGTSDWTVPVVWVAIITVIVPGICIFLIVWWIYDYVRDTERWYEITWTSATSTLTEWLVVLTVIVIINLVVLRVKRDLYVKTKRFGADPYDPETYTKEPVLVGGKIWSAGDSSYSVRTL</sequence>
<dbReference type="SUPFAM" id="SSF161070">
    <property type="entry name" value="SNF-like"/>
    <property type="match status" value="1"/>
</dbReference>
<feature type="transmembrane region" description="Helical" evidence="7">
    <location>
        <begin position="949"/>
        <end position="970"/>
    </location>
</feature>
<keyword evidence="9" id="KW-1185">Reference proteome</keyword>
<feature type="binding site" evidence="6">
    <location>
        <position position="704"/>
    </location>
    <ligand>
        <name>Na(+)</name>
        <dbReference type="ChEBI" id="CHEBI:29101"/>
        <label>1</label>
    </ligand>
</feature>
<evidence type="ECO:0000256" key="2">
    <source>
        <dbReference type="ARBA" id="ARBA00022448"/>
    </source>
</evidence>
<keyword evidence="2" id="KW-0813">Transport</keyword>
<dbReference type="GO" id="GO:0046872">
    <property type="term" value="F:metal ion binding"/>
    <property type="evidence" value="ECO:0007669"/>
    <property type="project" value="UniProtKB-KW"/>
</dbReference>
<keyword evidence="6" id="KW-0479">Metal-binding</keyword>
<keyword evidence="6" id="KW-0915">Sodium</keyword>
<proteinExistence type="predicted"/>
<dbReference type="InterPro" id="IPR037272">
    <property type="entry name" value="SNS_sf"/>
</dbReference>
<evidence type="ECO:0000256" key="5">
    <source>
        <dbReference type="ARBA" id="ARBA00023136"/>
    </source>
</evidence>
<feature type="transmembrane region" description="Helical" evidence="7">
    <location>
        <begin position="590"/>
        <end position="610"/>
    </location>
</feature>
<feature type="transmembrane region" description="Helical" evidence="7">
    <location>
        <begin position="866"/>
        <end position="885"/>
    </location>
</feature>
<feature type="binding site" evidence="6">
    <location>
        <position position="783"/>
    </location>
    <ligand>
        <name>Na(+)</name>
        <dbReference type="ChEBI" id="CHEBI:29101"/>
        <label>1</label>
    </ligand>
</feature>
<dbReference type="InterPro" id="IPR000175">
    <property type="entry name" value="Na/ntran_symport"/>
</dbReference>
<dbReference type="PRINTS" id="PR00176">
    <property type="entry name" value="NANEUSMPORT"/>
</dbReference>
<dbReference type="GO" id="GO:0016020">
    <property type="term" value="C:membrane"/>
    <property type="evidence" value="ECO:0007669"/>
    <property type="project" value="UniProtKB-SubCell"/>
</dbReference>
<evidence type="ECO:0000313" key="9">
    <source>
        <dbReference type="Proteomes" id="UP000008909"/>
    </source>
</evidence>
<reference key="2">
    <citation type="submission" date="2011-10" db="EMBL/GenBank/DDBJ databases">
        <title>The genome and transcriptome sequence of Clonorchis sinensis provide insights into the carcinogenic liver fluke.</title>
        <authorList>
            <person name="Wang X."/>
            <person name="Huang Y."/>
            <person name="Chen W."/>
            <person name="Liu H."/>
            <person name="Guo L."/>
            <person name="Chen Y."/>
            <person name="Luo F."/>
            <person name="Zhou W."/>
            <person name="Sun J."/>
            <person name="Mao Q."/>
            <person name="Liang P."/>
            <person name="Zhou C."/>
            <person name="Tian Y."/>
            <person name="Men J."/>
            <person name="Lv X."/>
            <person name="Huang L."/>
            <person name="Zhou J."/>
            <person name="Hu Y."/>
            <person name="Li R."/>
            <person name="Zhang F."/>
            <person name="Lei H."/>
            <person name="Li X."/>
            <person name="Hu X."/>
            <person name="Liang C."/>
            <person name="Xu J."/>
            <person name="Wu Z."/>
            <person name="Yu X."/>
        </authorList>
    </citation>
    <scope>NUCLEOTIDE SEQUENCE</scope>
    <source>
        <strain>Henan</strain>
    </source>
</reference>
<accession>G7Y6U7</accession>
<evidence type="ECO:0000256" key="7">
    <source>
        <dbReference type="SAM" id="Phobius"/>
    </source>
</evidence>
<feature type="transmembrane region" description="Helical" evidence="7">
    <location>
        <begin position="768"/>
        <end position="792"/>
    </location>
</feature>
<evidence type="ECO:0000256" key="1">
    <source>
        <dbReference type="ARBA" id="ARBA00004141"/>
    </source>
</evidence>
<dbReference type="PANTHER" id="PTHR42948:SF1">
    <property type="entry name" value="TRANSPORTER"/>
    <property type="match status" value="1"/>
</dbReference>
<dbReference type="AlphaFoldDB" id="G7Y6U7"/>
<dbReference type="PANTHER" id="PTHR42948">
    <property type="entry name" value="TRANSPORTER"/>
    <property type="match status" value="1"/>
</dbReference>